<feature type="compositionally biased region" description="Acidic residues" evidence="1">
    <location>
        <begin position="228"/>
        <end position="238"/>
    </location>
</feature>
<gene>
    <name evidence="2" type="ORF">GMARGA_LOCUS21318</name>
</gene>
<feature type="non-terminal residue" evidence="2">
    <location>
        <position position="1"/>
    </location>
</feature>
<comment type="caution">
    <text evidence="2">The sequence shown here is derived from an EMBL/GenBank/DDBJ whole genome shotgun (WGS) entry which is preliminary data.</text>
</comment>
<name>A0ABN7VPQ4_GIGMA</name>
<reference evidence="2 3" key="1">
    <citation type="submission" date="2021-06" db="EMBL/GenBank/DDBJ databases">
        <authorList>
            <person name="Kallberg Y."/>
            <person name="Tangrot J."/>
            <person name="Rosling A."/>
        </authorList>
    </citation>
    <scope>NUCLEOTIDE SEQUENCE [LARGE SCALE GENOMIC DNA]</scope>
    <source>
        <strain evidence="2 3">120-4 pot B 10/14</strain>
    </source>
</reference>
<sequence length="250" mass="29568">EKSDFNTAYCKICEINLEGTGKAAYGYCQKGYRIPCDKTVKGILYLAYEWILEDLKQYKLFHHQIKSLQAFFHLPKQDQRLYAMQQKNSQQGHQLPENEYTNLLDILTDIKTRILELHNYMRLIYIDLLSKPDRASKKESEKLECLCLNLEEREFLQQIIDLFKNFFALCEEAEETFDTYLDLIYGSELANNNEIKLILVVIINFHQLSDNNSDNNIFKALEDNNEEFMNETEEEDELTTNTHKKESNFE</sequence>
<accession>A0ABN7VPQ4</accession>
<proteinExistence type="predicted"/>
<evidence type="ECO:0000256" key="1">
    <source>
        <dbReference type="SAM" id="MobiDB-lite"/>
    </source>
</evidence>
<organism evidence="2 3">
    <name type="scientific">Gigaspora margarita</name>
    <dbReference type="NCBI Taxonomy" id="4874"/>
    <lineage>
        <taxon>Eukaryota</taxon>
        <taxon>Fungi</taxon>
        <taxon>Fungi incertae sedis</taxon>
        <taxon>Mucoromycota</taxon>
        <taxon>Glomeromycotina</taxon>
        <taxon>Glomeromycetes</taxon>
        <taxon>Diversisporales</taxon>
        <taxon>Gigasporaceae</taxon>
        <taxon>Gigaspora</taxon>
    </lineage>
</organism>
<keyword evidence="3" id="KW-1185">Reference proteome</keyword>
<dbReference type="EMBL" id="CAJVQB010019567">
    <property type="protein sequence ID" value="CAG8791614.1"/>
    <property type="molecule type" value="Genomic_DNA"/>
</dbReference>
<evidence type="ECO:0000313" key="3">
    <source>
        <dbReference type="Proteomes" id="UP000789901"/>
    </source>
</evidence>
<feature type="region of interest" description="Disordered" evidence="1">
    <location>
        <begin position="228"/>
        <end position="250"/>
    </location>
</feature>
<evidence type="ECO:0000313" key="2">
    <source>
        <dbReference type="EMBL" id="CAG8791614.1"/>
    </source>
</evidence>
<dbReference type="Proteomes" id="UP000789901">
    <property type="component" value="Unassembled WGS sequence"/>
</dbReference>
<protein>
    <submittedName>
        <fullName evidence="2">21026_t:CDS:1</fullName>
    </submittedName>
</protein>